<dbReference type="InterPro" id="IPR005794">
    <property type="entry name" value="Fmt"/>
</dbReference>
<sequence>MSNRIKTIFMGTPELAKIGLKTLIDSDFFDISLIVSQEDKTAGRGMKTIKTPVKVLAEENDIKILQPKRIKEITEDIKEIKPDLIVVIAYGKIIPKEILDIPKYGCINVHGSLLPKYRGSSCVQATILNGDMEGGITIMEMDEQMDTGNIIKKIPINLSIEETSQSLMEKIKELTKNNLVKILNDYIEGNIKSEAQENDLATYVKMIKKEDGYLNFNETAQIIERKSRAYFPWPGVYAFIEKESLPKKKILFKILKLSDVFTEDSSHKVGELFLKDGQLLVKCHDKAIIIEELQLEGKKATKSEEFLKGNAWILGKILK</sequence>
<dbReference type="PANTHER" id="PTHR11138">
    <property type="entry name" value="METHIONYL-TRNA FORMYLTRANSFERASE"/>
    <property type="match status" value="1"/>
</dbReference>
<evidence type="ECO:0000256" key="2">
    <source>
        <dbReference type="ARBA" id="ARBA00012261"/>
    </source>
</evidence>
<dbReference type="PANTHER" id="PTHR11138:SF5">
    <property type="entry name" value="METHIONYL-TRNA FORMYLTRANSFERASE, MITOCHONDRIAL"/>
    <property type="match status" value="1"/>
</dbReference>
<dbReference type="Gene3D" id="3.40.50.12230">
    <property type="match status" value="1"/>
</dbReference>
<evidence type="ECO:0000259" key="7">
    <source>
        <dbReference type="Pfam" id="PF02911"/>
    </source>
</evidence>
<dbReference type="SUPFAM" id="SSF53328">
    <property type="entry name" value="Formyltransferase"/>
    <property type="match status" value="1"/>
</dbReference>
<feature type="binding site" evidence="5">
    <location>
        <begin position="112"/>
        <end position="115"/>
    </location>
    <ligand>
        <name>(6S)-5,6,7,8-tetrahydrofolate</name>
        <dbReference type="ChEBI" id="CHEBI:57453"/>
    </ligand>
</feature>
<dbReference type="EMBL" id="PHAI01000001">
    <property type="protein sequence ID" value="PKM91660.1"/>
    <property type="molecule type" value="Genomic_DNA"/>
</dbReference>
<evidence type="ECO:0000256" key="1">
    <source>
        <dbReference type="ARBA" id="ARBA00010699"/>
    </source>
</evidence>
<protein>
    <recommendedName>
        <fullName evidence="2 5">Methionyl-tRNA formyltransferase</fullName>
        <ecNumber evidence="2 5">2.1.2.9</ecNumber>
    </recommendedName>
</protein>
<dbReference type="Pfam" id="PF02911">
    <property type="entry name" value="Formyl_trans_C"/>
    <property type="match status" value="1"/>
</dbReference>
<dbReference type="NCBIfam" id="TIGR00460">
    <property type="entry name" value="fmt"/>
    <property type="match status" value="1"/>
</dbReference>
<dbReference type="InterPro" id="IPR044135">
    <property type="entry name" value="Met-tRNA-FMT_C"/>
</dbReference>
<gene>
    <name evidence="5" type="primary">fmt</name>
    <name evidence="8" type="ORF">CVU82_00410</name>
</gene>
<organism evidence="8 9">
    <name type="scientific">Candidatus Falkowbacteria bacterium HGW-Falkowbacteria-1</name>
    <dbReference type="NCBI Taxonomy" id="2013768"/>
    <lineage>
        <taxon>Bacteria</taxon>
        <taxon>Candidatus Falkowiibacteriota</taxon>
    </lineage>
</organism>
<evidence type="ECO:0000256" key="5">
    <source>
        <dbReference type="HAMAP-Rule" id="MF_00182"/>
    </source>
</evidence>
<comment type="catalytic activity">
    <reaction evidence="5">
        <text>L-methionyl-tRNA(fMet) + (6R)-10-formyltetrahydrofolate = N-formyl-L-methionyl-tRNA(fMet) + (6S)-5,6,7,8-tetrahydrofolate + H(+)</text>
        <dbReference type="Rhea" id="RHEA:24380"/>
        <dbReference type="Rhea" id="RHEA-COMP:9952"/>
        <dbReference type="Rhea" id="RHEA-COMP:9953"/>
        <dbReference type="ChEBI" id="CHEBI:15378"/>
        <dbReference type="ChEBI" id="CHEBI:57453"/>
        <dbReference type="ChEBI" id="CHEBI:78530"/>
        <dbReference type="ChEBI" id="CHEBI:78844"/>
        <dbReference type="ChEBI" id="CHEBI:195366"/>
        <dbReference type="EC" id="2.1.2.9"/>
    </reaction>
</comment>
<evidence type="ECO:0000256" key="3">
    <source>
        <dbReference type="ARBA" id="ARBA00022679"/>
    </source>
</evidence>
<dbReference type="AlphaFoldDB" id="A0A2N2EAA6"/>
<comment type="caution">
    <text evidence="8">The sequence shown here is derived from an EMBL/GenBank/DDBJ whole genome shotgun (WGS) entry which is preliminary data.</text>
</comment>
<dbReference type="GO" id="GO:0004479">
    <property type="term" value="F:methionyl-tRNA formyltransferase activity"/>
    <property type="evidence" value="ECO:0007669"/>
    <property type="project" value="UniProtKB-UniRule"/>
</dbReference>
<dbReference type="PROSITE" id="PS00373">
    <property type="entry name" value="GART"/>
    <property type="match status" value="1"/>
</dbReference>
<evidence type="ECO:0000313" key="9">
    <source>
        <dbReference type="Proteomes" id="UP000233517"/>
    </source>
</evidence>
<keyword evidence="3 5" id="KW-0808">Transferase</keyword>
<dbReference type="InterPro" id="IPR002376">
    <property type="entry name" value="Formyl_transf_N"/>
</dbReference>
<comment type="function">
    <text evidence="5">Attaches a formyl group to the free amino group of methionyl-tRNA(fMet). The formyl group appears to play a dual role in the initiator identity of N-formylmethionyl-tRNA by promoting its recognition by IF2 and preventing the misappropriation of this tRNA by the elongation apparatus.</text>
</comment>
<dbReference type="InterPro" id="IPR011034">
    <property type="entry name" value="Formyl_transferase-like_C_sf"/>
</dbReference>
<feature type="domain" description="Formyl transferase C-terminal" evidence="7">
    <location>
        <begin position="207"/>
        <end position="310"/>
    </location>
</feature>
<evidence type="ECO:0000256" key="4">
    <source>
        <dbReference type="ARBA" id="ARBA00022917"/>
    </source>
</evidence>
<dbReference type="CDD" id="cd08704">
    <property type="entry name" value="Met_tRNA_FMT_C"/>
    <property type="match status" value="1"/>
</dbReference>
<feature type="domain" description="Formyl transferase N-terminal" evidence="6">
    <location>
        <begin position="9"/>
        <end position="182"/>
    </location>
</feature>
<comment type="similarity">
    <text evidence="1 5">Belongs to the Fmt family.</text>
</comment>
<dbReference type="InterPro" id="IPR036477">
    <property type="entry name" value="Formyl_transf_N_sf"/>
</dbReference>
<keyword evidence="4 5" id="KW-0648">Protein biosynthesis</keyword>
<reference evidence="8 9" key="1">
    <citation type="journal article" date="2017" name="ISME J.">
        <title>Potential for microbial H2 and metal transformations associated with novel bacteria and archaea in deep terrestrial subsurface sediments.</title>
        <authorList>
            <person name="Hernsdorf A.W."/>
            <person name="Amano Y."/>
            <person name="Miyakawa K."/>
            <person name="Ise K."/>
            <person name="Suzuki Y."/>
            <person name="Anantharaman K."/>
            <person name="Probst A."/>
            <person name="Burstein D."/>
            <person name="Thomas B.C."/>
            <person name="Banfield J.F."/>
        </authorList>
    </citation>
    <scope>NUCLEOTIDE SEQUENCE [LARGE SCALE GENOMIC DNA]</scope>
    <source>
        <strain evidence="8">HGW-Falkowbacteria-1</strain>
    </source>
</reference>
<dbReference type="GO" id="GO:0005829">
    <property type="term" value="C:cytosol"/>
    <property type="evidence" value="ECO:0007669"/>
    <property type="project" value="TreeGrafter"/>
</dbReference>
<accession>A0A2N2EAA6</accession>
<dbReference type="InterPro" id="IPR005793">
    <property type="entry name" value="Formyl_trans_C"/>
</dbReference>
<dbReference type="EC" id="2.1.2.9" evidence="2 5"/>
<dbReference type="InterPro" id="IPR041711">
    <property type="entry name" value="Met-tRNA-FMT_N"/>
</dbReference>
<name>A0A2N2EAA6_9BACT</name>
<dbReference type="InterPro" id="IPR001555">
    <property type="entry name" value="GART_AS"/>
</dbReference>
<dbReference type="Pfam" id="PF00551">
    <property type="entry name" value="Formyl_trans_N"/>
    <property type="match status" value="1"/>
</dbReference>
<dbReference type="HAMAP" id="MF_00182">
    <property type="entry name" value="Formyl_trans"/>
    <property type="match status" value="1"/>
</dbReference>
<dbReference type="SUPFAM" id="SSF50486">
    <property type="entry name" value="FMT C-terminal domain-like"/>
    <property type="match status" value="1"/>
</dbReference>
<proteinExistence type="inferred from homology"/>
<dbReference type="CDD" id="cd08646">
    <property type="entry name" value="FMT_core_Met-tRNA-FMT_N"/>
    <property type="match status" value="1"/>
</dbReference>
<evidence type="ECO:0000259" key="6">
    <source>
        <dbReference type="Pfam" id="PF00551"/>
    </source>
</evidence>
<evidence type="ECO:0000313" key="8">
    <source>
        <dbReference type="EMBL" id="PKM91660.1"/>
    </source>
</evidence>
<dbReference type="Proteomes" id="UP000233517">
    <property type="component" value="Unassembled WGS sequence"/>
</dbReference>